<dbReference type="Pfam" id="PF13439">
    <property type="entry name" value="Glyco_transf_4"/>
    <property type="match status" value="1"/>
</dbReference>
<dbReference type="Proteomes" id="UP000014634">
    <property type="component" value="Unassembled WGS sequence"/>
</dbReference>
<dbReference type="Gene3D" id="3.40.50.2000">
    <property type="entry name" value="Glycogen Phosphorylase B"/>
    <property type="match status" value="2"/>
</dbReference>
<dbReference type="Pfam" id="PF00534">
    <property type="entry name" value="Glycos_transf_1"/>
    <property type="match status" value="1"/>
</dbReference>
<dbReference type="GO" id="GO:0016757">
    <property type="term" value="F:glycosyltransferase activity"/>
    <property type="evidence" value="ECO:0007669"/>
    <property type="project" value="InterPro"/>
</dbReference>
<gene>
    <name evidence="3" type="ORF">HMPREF9195_02260</name>
</gene>
<evidence type="ECO:0000313" key="3">
    <source>
        <dbReference type="EMBL" id="EPF27760.1"/>
    </source>
</evidence>
<dbReference type="InterPro" id="IPR050194">
    <property type="entry name" value="Glycosyltransferase_grp1"/>
</dbReference>
<organism evidence="3 4">
    <name type="scientific">Treponema medium ATCC 700293</name>
    <dbReference type="NCBI Taxonomy" id="1125700"/>
    <lineage>
        <taxon>Bacteria</taxon>
        <taxon>Pseudomonadati</taxon>
        <taxon>Spirochaetota</taxon>
        <taxon>Spirochaetia</taxon>
        <taxon>Spirochaetales</taxon>
        <taxon>Treponemataceae</taxon>
        <taxon>Treponema</taxon>
    </lineage>
</organism>
<evidence type="ECO:0000259" key="1">
    <source>
        <dbReference type="Pfam" id="PF00534"/>
    </source>
</evidence>
<sequence length="361" mass="41151">MTARRLAEGLRNVGYEVKIVSTGKEAPDKFVVPPLTMPSFMRNIISAQGMIIAGSDKETLRKAIAWANLVHFVMPFFLSNAGVKIAQELGVPHTAAFHVQPQNITYSIGMGTAKLPNTFLYNLMRDHFFKYFRRIHCPSRFIAHQLEEHGYTAQRYVISNGVDPHFRYIKAEKPTELQDRLVILMIGRLSKEKRQDLLMEAAKLSRYANRIQLIFAGKGPLKKQYQKQGTALPHQPIFTFCTQEELITIISYADLYVHTADAEIEAIACIEAFSCGLVPVIANSDQSATPQFALDDRSLFEAGNARALADKIDYWFDHPEERKAQEIRYAEYGKEFDHARCVAQMVRMFEEEMNDPFYGSR</sequence>
<reference evidence="3 4" key="1">
    <citation type="submission" date="2013-04" db="EMBL/GenBank/DDBJ databases">
        <title>The Genome Sequence of Treponema medium ATCC 700293.</title>
        <authorList>
            <consortium name="The Broad Institute Genomics Platform"/>
            <person name="Earl A."/>
            <person name="Ward D."/>
            <person name="Feldgarden M."/>
            <person name="Gevers D."/>
            <person name="Leonetti C."/>
            <person name="Blanton J.M."/>
            <person name="Dewhirst F.E."/>
            <person name="Izard J."/>
            <person name="Walker B."/>
            <person name="Young S."/>
            <person name="Zeng Q."/>
            <person name="Gargeya S."/>
            <person name="Fitzgerald M."/>
            <person name="Haas B."/>
            <person name="Abouelleil A."/>
            <person name="Allen A.W."/>
            <person name="Alvarado L."/>
            <person name="Arachchi H.M."/>
            <person name="Berlin A.M."/>
            <person name="Chapman S.B."/>
            <person name="Gainer-Dewar J."/>
            <person name="Goldberg J."/>
            <person name="Griggs A."/>
            <person name="Gujja S."/>
            <person name="Hansen M."/>
            <person name="Howarth C."/>
            <person name="Imamovic A."/>
            <person name="Ireland A."/>
            <person name="Larimer J."/>
            <person name="McCowan C."/>
            <person name="Murphy C."/>
            <person name="Pearson M."/>
            <person name="Poon T.W."/>
            <person name="Priest M."/>
            <person name="Roberts A."/>
            <person name="Saif S."/>
            <person name="Shea T."/>
            <person name="Sisk P."/>
            <person name="Sykes S."/>
            <person name="Wortman J."/>
            <person name="Nusbaum C."/>
            <person name="Birren B."/>
        </authorList>
    </citation>
    <scope>NUCLEOTIDE SEQUENCE [LARGE SCALE GENOMIC DNA]</scope>
    <source>
        <strain evidence="3 4">ATCC 700293</strain>
    </source>
</reference>
<accession>A0AA87NQP0</accession>
<dbReference type="InterPro" id="IPR028098">
    <property type="entry name" value="Glyco_trans_4-like_N"/>
</dbReference>
<dbReference type="SUPFAM" id="SSF53756">
    <property type="entry name" value="UDP-Glycosyltransferase/glycogen phosphorylase"/>
    <property type="match status" value="1"/>
</dbReference>
<dbReference type="PANTHER" id="PTHR45947:SF3">
    <property type="entry name" value="SULFOQUINOVOSYL TRANSFERASE SQD2"/>
    <property type="match status" value="1"/>
</dbReference>
<dbReference type="PANTHER" id="PTHR45947">
    <property type="entry name" value="SULFOQUINOVOSYL TRANSFERASE SQD2"/>
    <property type="match status" value="1"/>
</dbReference>
<proteinExistence type="predicted"/>
<dbReference type="EMBL" id="ATFE01000016">
    <property type="protein sequence ID" value="EPF27760.1"/>
    <property type="molecule type" value="Genomic_DNA"/>
</dbReference>
<evidence type="ECO:0000259" key="2">
    <source>
        <dbReference type="Pfam" id="PF13439"/>
    </source>
</evidence>
<protein>
    <recommendedName>
        <fullName evidence="5">Glycosyltransferase subfamily 4-like N-terminal domain-containing protein</fullName>
    </recommendedName>
</protein>
<feature type="domain" description="Glycosyl transferase family 1" evidence="1">
    <location>
        <begin position="173"/>
        <end position="324"/>
    </location>
</feature>
<comment type="caution">
    <text evidence="3">The sequence shown here is derived from an EMBL/GenBank/DDBJ whole genome shotgun (WGS) entry which is preliminary data.</text>
</comment>
<evidence type="ECO:0000313" key="4">
    <source>
        <dbReference type="Proteomes" id="UP000014634"/>
    </source>
</evidence>
<feature type="domain" description="Glycosyltransferase subfamily 4-like N-terminal" evidence="2">
    <location>
        <begin position="3"/>
        <end position="165"/>
    </location>
</feature>
<name>A0AA87NQP0_TREMD</name>
<dbReference type="InterPro" id="IPR001296">
    <property type="entry name" value="Glyco_trans_1"/>
</dbReference>
<dbReference type="AlphaFoldDB" id="A0AA87NQP0"/>
<evidence type="ECO:0008006" key="5">
    <source>
        <dbReference type="Google" id="ProtNLM"/>
    </source>
</evidence>